<reference evidence="2" key="1">
    <citation type="submission" date="2021-01" db="UniProtKB">
        <authorList>
            <consortium name="EnsemblPlants"/>
        </authorList>
    </citation>
    <scope>IDENTIFICATION</scope>
</reference>
<evidence type="ECO:0000256" key="1">
    <source>
        <dbReference type="SAM" id="MobiDB-lite"/>
    </source>
</evidence>
<dbReference type="OMA" id="SECNMGD"/>
<accession>A0A7N1A2P6</accession>
<feature type="region of interest" description="Disordered" evidence="1">
    <location>
        <begin position="1"/>
        <end position="20"/>
    </location>
</feature>
<dbReference type="Proteomes" id="UP000594263">
    <property type="component" value="Unplaced"/>
</dbReference>
<dbReference type="InterPro" id="IPR038745">
    <property type="entry name" value="AT4G37440-like"/>
</dbReference>
<name>A0A7N1A2P6_KALFE</name>
<protein>
    <submittedName>
        <fullName evidence="2">Uncharacterized protein</fullName>
    </submittedName>
</protein>
<sequence>MVPVTERNSGRPVVAEPSKEKMNVLQNIENKVSRDGDGCLTSQPNDVLRKQSMLSSEVENPEINITDGVNPGEGDNADATDYPSGSSSSFDDTFYGADGVSTLSDDEIISEFCGSSHQLAWAYPGYEEAFRMRKKKLTSHWRNFIRPIIWRCKWAELQMMKFQSQASMYSRILSEYDRGRQSQLENFSAKALCSRSLPFPHQMKRKKIMWRKKRKRVEDTTDIASYMLQHNLFAYCDNKGTFSDNPHLINGYANPVVLAVRSGRINVVDRDDLFQFGDEKSSLERLLAKIYSVQSRVHDLTSRVDKVISENPGKFSSLNKLSLLAPCESGASTVQYPTTPSSDNETDKVLLTSSPTQHASDLQVEERIRPSSELHTEEFIMPTSPVTAPQVADSPPNIVESADQPLVANKSDNAVEDVPLRKHPITEELIVYRRGLSTAKKRRMLSDQQTNTSSSVSAMKPRIGLTEAENEKSSVFLASRYTSLRNNQKKRGKRTGARSSKWEKTVCGS</sequence>
<evidence type="ECO:0000313" key="3">
    <source>
        <dbReference type="Proteomes" id="UP000594263"/>
    </source>
</evidence>
<feature type="region of interest" description="Disordered" evidence="1">
    <location>
        <begin position="483"/>
        <end position="509"/>
    </location>
</feature>
<dbReference type="AlphaFoldDB" id="A0A7N1A2P6"/>
<dbReference type="PANTHER" id="PTHR34057">
    <property type="entry name" value="ELONGATION FACTOR"/>
    <property type="match status" value="1"/>
</dbReference>
<evidence type="ECO:0000313" key="2">
    <source>
        <dbReference type="EnsemblPlants" id="Kaladp0068s0298.1.v1.1"/>
    </source>
</evidence>
<feature type="compositionally biased region" description="Basic and acidic residues" evidence="1">
    <location>
        <begin position="500"/>
        <end position="509"/>
    </location>
</feature>
<proteinExistence type="predicted"/>
<feature type="region of interest" description="Disordered" evidence="1">
    <location>
        <begin position="53"/>
        <end position="88"/>
    </location>
</feature>
<keyword evidence="3" id="KW-1185">Reference proteome</keyword>
<dbReference type="EnsemblPlants" id="Kaladp0068s0298.1.v1.1">
    <property type="protein sequence ID" value="Kaladp0068s0298.1.v1.1"/>
    <property type="gene ID" value="Kaladp0068s0298.v1.1"/>
</dbReference>
<dbReference type="CDD" id="cd11650">
    <property type="entry name" value="AT4G37440_like"/>
    <property type="match status" value="1"/>
</dbReference>
<dbReference type="Gramene" id="Kaladp0068s0298.1.v1.1">
    <property type="protein sequence ID" value="Kaladp0068s0298.1.v1.1"/>
    <property type="gene ID" value="Kaladp0068s0298.v1.1"/>
</dbReference>
<feature type="compositionally biased region" description="Basic residues" evidence="1">
    <location>
        <begin position="487"/>
        <end position="496"/>
    </location>
</feature>
<organism evidence="2 3">
    <name type="scientific">Kalanchoe fedtschenkoi</name>
    <name type="common">Lavender scallops</name>
    <name type="synonym">South American air plant</name>
    <dbReference type="NCBI Taxonomy" id="63787"/>
    <lineage>
        <taxon>Eukaryota</taxon>
        <taxon>Viridiplantae</taxon>
        <taxon>Streptophyta</taxon>
        <taxon>Embryophyta</taxon>
        <taxon>Tracheophyta</taxon>
        <taxon>Spermatophyta</taxon>
        <taxon>Magnoliopsida</taxon>
        <taxon>eudicotyledons</taxon>
        <taxon>Gunneridae</taxon>
        <taxon>Pentapetalae</taxon>
        <taxon>Saxifragales</taxon>
        <taxon>Crassulaceae</taxon>
        <taxon>Kalanchoe</taxon>
    </lineage>
</organism>
<dbReference type="PANTHER" id="PTHR34057:SF10">
    <property type="entry name" value="TRANSPOSASE, PTTA_EN_SPM, PLANT"/>
    <property type="match status" value="1"/>
</dbReference>